<gene>
    <name evidence="4" type="ORF">CU098_009344</name>
</gene>
<dbReference type="PANTHER" id="PTHR22870:SF466">
    <property type="entry name" value="ANKYRIN REPEAT-CONTAINING PROTEIN"/>
    <property type="match status" value="1"/>
</dbReference>
<proteinExistence type="predicted"/>
<accession>A0A367K4P8</accession>
<name>A0A367K4P8_RHIST</name>
<keyword evidence="1" id="KW-0677">Repeat</keyword>
<dbReference type="PROSITE" id="PS00626">
    <property type="entry name" value="RCC1_2"/>
    <property type="match status" value="1"/>
</dbReference>
<dbReference type="SUPFAM" id="SSF50985">
    <property type="entry name" value="RCC1/BLIP-II"/>
    <property type="match status" value="1"/>
</dbReference>
<evidence type="ECO:0000256" key="1">
    <source>
        <dbReference type="ARBA" id="ARBA00022737"/>
    </source>
</evidence>
<evidence type="ECO:0000259" key="3">
    <source>
        <dbReference type="Pfam" id="PF25390"/>
    </source>
</evidence>
<dbReference type="PANTHER" id="PTHR22870">
    <property type="entry name" value="REGULATOR OF CHROMOSOME CONDENSATION"/>
    <property type="match status" value="1"/>
</dbReference>
<feature type="repeat" description="RCC1" evidence="2">
    <location>
        <begin position="2"/>
        <end position="54"/>
    </location>
</feature>
<dbReference type="InterPro" id="IPR000408">
    <property type="entry name" value="Reg_chr_condens"/>
</dbReference>
<feature type="repeat" description="RCC1" evidence="2">
    <location>
        <begin position="217"/>
        <end position="265"/>
    </location>
</feature>
<evidence type="ECO:0000313" key="4">
    <source>
        <dbReference type="EMBL" id="RCH97129.1"/>
    </source>
</evidence>
<evidence type="ECO:0000313" key="5">
    <source>
        <dbReference type="Proteomes" id="UP000253551"/>
    </source>
</evidence>
<dbReference type="EMBL" id="PJQM01002220">
    <property type="protein sequence ID" value="RCH97129.1"/>
    <property type="molecule type" value="Genomic_DNA"/>
</dbReference>
<dbReference type="PRINTS" id="PR00633">
    <property type="entry name" value="RCCNDNSATION"/>
</dbReference>
<dbReference type="InterPro" id="IPR051210">
    <property type="entry name" value="Ub_ligase/GEF_domain"/>
</dbReference>
<dbReference type="InterPro" id="IPR009091">
    <property type="entry name" value="RCC1/BLIP-II"/>
</dbReference>
<dbReference type="OrthoDB" id="5370059at2759"/>
<dbReference type="InterPro" id="IPR058923">
    <property type="entry name" value="RCC1-like_dom"/>
</dbReference>
<sequence>MSKLYGFGSNGNGQLGIGHLEDTRVPTLCIGVPEHEVITKITGGGNHSAILTESGKIFFAGFSQLGEKKMHEILKLPSKEQQRWTVYQERFGETKWKDVACGWASTLLLSQEGKIYGIGTSQWNEIDGKKSGEEQELTEIRIHEKITSVACGWRHAVALSDRGNVYGWGWGRHGQLGPSEIKVNKKDIRSIQKIELPQKIIQIACGHLHTLFRAQGGIVYGVGSNKYGQLSDGDEKTQITNPQIIYNDSIGIDAGWHHTLSLNSTRELAGLGRTDHGQIAKDHLVHGIKKFCCGSEHTLAIQEDKLIGWGWDEHGNCATNSDFTKTPVAIDSSSNIFTFGAGCATSWFALV</sequence>
<protein>
    <recommendedName>
        <fullName evidence="3">RCC1-like domain-containing protein</fullName>
    </recommendedName>
</protein>
<dbReference type="AlphaFoldDB" id="A0A367K4P8"/>
<dbReference type="STRING" id="4846.A0A367K4P8"/>
<feature type="repeat" description="RCC1" evidence="2">
    <location>
        <begin position="113"/>
        <end position="162"/>
    </location>
</feature>
<dbReference type="PROSITE" id="PS50012">
    <property type="entry name" value="RCC1_3"/>
    <property type="match status" value="4"/>
</dbReference>
<reference evidence="4 5" key="1">
    <citation type="journal article" date="2018" name="G3 (Bethesda)">
        <title>Phylogenetic and Phylogenomic Definition of Rhizopus Species.</title>
        <authorList>
            <person name="Gryganskyi A.P."/>
            <person name="Golan J."/>
            <person name="Dolatabadi S."/>
            <person name="Mondo S."/>
            <person name="Robb S."/>
            <person name="Idnurm A."/>
            <person name="Muszewska A."/>
            <person name="Steczkiewicz K."/>
            <person name="Masonjones S."/>
            <person name="Liao H.L."/>
            <person name="Gajdeczka M.T."/>
            <person name="Anike F."/>
            <person name="Vuek A."/>
            <person name="Anishchenko I.M."/>
            <person name="Voigt K."/>
            <person name="de Hoog G.S."/>
            <person name="Smith M.E."/>
            <person name="Heitman J."/>
            <person name="Vilgalys R."/>
            <person name="Stajich J.E."/>
        </authorList>
    </citation>
    <scope>NUCLEOTIDE SEQUENCE [LARGE SCALE GENOMIC DNA]</scope>
    <source>
        <strain evidence="4 5">LSU 92-RS-03</strain>
    </source>
</reference>
<evidence type="ECO:0000256" key="2">
    <source>
        <dbReference type="PROSITE-ProRule" id="PRU00235"/>
    </source>
</evidence>
<dbReference type="Pfam" id="PF25390">
    <property type="entry name" value="WD40_RLD"/>
    <property type="match status" value="1"/>
</dbReference>
<dbReference type="Proteomes" id="UP000253551">
    <property type="component" value="Unassembled WGS sequence"/>
</dbReference>
<keyword evidence="5" id="KW-1185">Reference proteome</keyword>
<feature type="repeat" description="RCC1" evidence="2">
    <location>
        <begin position="163"/>
        <end position="216"/>
    </location>
</feature>
<comment type="caution">
    <text evidence="4">The sequence shown here is derived from an EMBL/GenBank/DDBJ whole genome shotgun (WGS) entry which is preliminary data.</text>
</comment>
<feature type="domain" description="RCC1-like" evidence="3">
    <location>
        <begin position="4"/>
        <end position="346"/>
    </location>
</feature>
<dbReference type="Gene3D" id="2.130.10.30">
    <property type="entry name" value="Regulator of chromosome condensation 1/beta-lactamase-inhibitor protein II"/>
    <property type="match status" value="2"/>
</dbReference>
<organism evidence="4 5">
    <name type="scientific">Rhizopus stolonifer</name>
    <name type="common">Rhizopus nigricans</name>
    <dbReference type="NCBI Taxonomy" id="4846"/>
    <lineage>
        <taxon>Eukaryota</taxon>
        <taxon>Fungi</taxon>
        <taxon>Fungi incertae sedis</taxon>
        <taxon>Mucoromycota</taxon>
        <taxon>Mucoromycotina</taxon>
        <taxon>Mucoromycetes</taxon>
        <taxon>Mucorales</taxon>
        <taxon>Mucorineae</taxon>
        <taxon>Rhizopodaceae</taxon>
        <taxon>Rhizopus</taxon>
    </lineage>
</organism>